<dbReference type="AlphaFoldDB" id="A0A6G8IE90"/>
<gene>
    <name evidence="3" type="ORF">G9Q37_04185</name>
</gene>
<dbReference type="Proteomes" id="UP000503162">
    <property type="component" value="Chromosome"/>
</dbReference>
<feature type="region of interest" description="Disordered" evidence="1">
    <location>
        <begin position="37"/>
        <end position="62"/>
    </location>
</feature>
<dbReference type="InterPro" id="IPR032466">
    <property type="entry name" value="Metal_Hydrolase"/>
</dbReference>
<dbReference type="GO" id="GO:0016787">
    <property type="term" value="F:hydrolase activity"/>
    <property type="evidence" value="ECO:0007669"/>
    <property type="project" value="UniProtKB-KW"/>
</dbReference>
<evidence type="ECO:0000313" key="4">
    <source>
        <dbReference type="Proteomes" id="UP000503162"/>
    </source>
</evidence>
<dbReference type="RefSeq" id="WP_166224992.1">
    <property type="nucleotide sequence ID" value="NZ_CP049989.1"/>
</dbReference>
<feature type="domain" description="Amidohydrolase-related" evidence="2">
    <location>
        <begin position="73"/>
        <end position="333"/>
    </location>
</feature>
<dbReference type="InterPro" id="IPR006680">
    <property type="entry name" value="Amidohydro-rel"/>
</dbReference>
<dbReference type="PANTHER" id="PTHR35563:SF2">
    <property type="entry name" value="BARREL METAL-DEPENDENT HYDROLASE, PUTATIVE (AFU_ORTHOLOGUE AFUA_1G16240)-RELATED"/>
    <property type="match status" value="1"/>
</dbReference>
<protein>
    <submittedName>
        <fullName evidence="3">Amidohydrolase family protein</fullName>
    </submittedName>
</protein>
<dbReference type="KEGG" id="hcz:G9Q37_04185"/>
<evidence type="ECO:0000256" key="1">
    <source>
        <dbReference type="SAM" id="MobiDB-lite"/>
    </source>
</evidence>
<dbReference type="InterPro" id="IPR006311">
    <property type="entry name" value="TAT_signal"/>
</dbReference>
<dbReference type="SUPFAM" id="SSF51556">
    <property type="entry name" value="Metallo-dependent hydrolases"/>
    <property type="match status" value="1"/>
</dbReference>
<dbReference type="InterPro" id="IPR052358">
    <property type="entry name" value="Aro_Compnd_Degr_Hydrolases"/>
</dbReference>
<name>A0A6G8IE90_9BURK</name>
<dbReference type="PROSITE" id="PS51318">
    <property type="entry name" value="TAT"/>
    <property type="match status" value="1"/>
</dbReference>
<evidence type="ECO:0000259" key="2">
    <source>
        <dbReference type="Pfam" id="PF04909"/>
    </source>
</evidence>
<keyword evidence="3" id="KW-0378">Hydrolase</keyword>
<accession>A0A6G8IE90</accession>
<organism evidence="3 4">
    <name type="scientific">Hydrogenophaga crocea</name>
    <dbReference type="NCBI Taxonomy" id="2716225"/>
    <lineage>
        <taxon>Bacteria</taxon>
        <taxon>Pseudomonadati</taxon>
        <taxon>Pseudomonadota</taxon>
        <taxon>Betaproteobacteria</taxon>
        <taxon>Burkholderiales</taxon>
        <taxon>Comamonadaceae</taxon>
        <taxon>Hydrogenophaga</taxon>
    </lineage>
</organism>
<dbReference type="Gene3D" id="3.20.20.140">
    <property type="entry name" value="Metal-dependent hydrolases"/>
    <property type="match status" value="1"/>
</dbReference>
<evidence type="ECO:0000313" key="3">
    <source>
        <dbReference type="EMBL" id="QIM51388.1"/>
    </source>
</evidence>
<keyword evidence="4" id="KW-1185">Reference proteome</keyword>
<proteinExistence type="predicted"/>
<sequence>MKTFPLDTARRRLVVALGGAASLAGLGGLGGCATGGAPAAAATPATPPQPAPTTVPHSAGSAVPRSAMPALACDCHHHIYDRRYPAHPSATLLPDDASVADYRLLQQRLGLQRHVVVQPSTFGTDNRLLVDALKAFGPTARGVAVVDTSVTDAQLRDLHAAGVRGIRFNLSFLVGIGPEMMEPLARRIAPLGWHLQVNGSADRLLAAADTLQRLACPVVFDHMGQLPQPQGLKHPAFGLYARLLDADKAWFKLSGPYLTSKKPDLSDAGVVARALIGLAPERMVWGSDWPHPTKKADEKPDDAALLNLLDDWAPTAAIRQRILVENPAKLYAF</sequence>
<dbReference type="EMBL" id="CP049989">
    <property type="protein sequence ID" value="QIM51388.1"/>
    <property type="molecule type" value="Genomic_DNA"/>
</dbReference>
<reference evidence="3 4" key="1">
    <citation type="submission" date="2020-03" db="EMBL/GenBank/DDBJ databases">
        <title>Hydrogenophaga sp. nov. isolated from cyanobacterial mat.</title>
        <authorList>
            <person name="Thorat V."/>
            <person name="Kirdat K."/>
            <person name="Tiwarekar B."/>
            <person name="Costa E.D."/>
            <person name="Yadav A."/>
        </authorList>
    </citation>
    <scope>NUCLEOTIDE SEQUENCE [LARGE SCALE GENOMIC DNA]</scope>
    <source>
        <strain evidence="3 4">BA0156</strain>
    </source>
</reference>
<dbReference type="PANTHER" id="PTHR35563">
    <property type="entry name" value="BARREL METAL-DEPENDENT HYDROLASE, PUTATIVE (AFU_ORTHOLOGUE AFUA_1G16240)-RELATED"/>
    <property type="match status" value="1"/>
</dbReference>
<dbReference type="Pfam" id="PF04909">
    <property type="entry name" value="Amidohydro_2"/>
    <property type="match status" value="1"/>
</dbReference>
<dbReference type="PROSITE" id="PS51257">
    <property type="entry name" value="PROKAR_LIPOPROTEIN"/>
    <property type="match status" value="1"/>
</dbReference>